<feature type="transmembrane region" description="Helical" evidence="7">
    <location>
        <begin position="149"/>
        <end position="171"/>
    </location>
</feature>
<dbReference type="InterPro" id="IPR058533">
    <property type="entry name" value="Cation_efflux_TM"/>
</dbReference>
<evidence type="ECO:0000256" key="3">
    <source>
        <dbReference type="ARBA" id="ARBA00022448"/>
    </source>
</evidence>
<keyword evidence="3" id="KW-0813">Transport</keyword>
<evidence type="ECO:0000259" key="9">
    <source>
        <dbReference type="Pfam" id="PF16916"/>
    </source>
</evidence>
<keyword evidence="6 7" id="KW-0472">Membrane</keyword>
<dbReference type="Pfam" id="PF01545">
    <property type="entry name" value="Cation_efflux"/>
    <property type="match status" value="1"/>
</dbReference>
<sequence>MPPIQKIAAASILVALAVLSLKTVAWWITGSVALFSDGTESLVNLASASVAFLSIRLAARPPDARHPYGFHKAELTSALFGGALILTAGVTILWQAVRGLVDPQPITAAGTGLGLTLLASAINAVWCTVLLRQGRRLGSPALQADGRHLLADVLFSAAVVIGVLGATQTGLHLLDPLVAGLVAINIMRSGSTVLHGAWRGLIDEALPEDQQDRIRAIVTAESGRAATLVSLRTRQAGRASFAEIRLGLPPAMPLAEAARISAAVERALHQALPGCQPLIVTEPAELPAGLAGRAIAAPGVSS</sequence>
<protein>
    <submittedName>
        <fullName evidence="10">Cation diffusion facilitator family transporter</fullName>
    </submittedName>
</protein>
<keyword evidence="5 7" id="KW-1133">Transmembrane helix</keyword>
<evidence type="ECO:0000313" key="10">
    <source>
        <dbReference type="EMBL" id="MBU9697661.1"/>
    </source>
</evidence>
<comment type="subcellular location">
    <subcellularLocation>
        <location evidence="1">Membrane</location>
        <topology evidence="1">Multi-pass membrane protein</topology>
    </subcellularLocation>
</comment>
<feature type="transmembrane region" description="Helical" evidence="7">
    <location>
        <begin position="7"/>
        <end position="29"/>
    </location>
</feature>
<dbReference type="InterPro" id="IPR027469">
    <property type="entry name" value="Cation_efflux_TMD_sf"/>
</dbReference>
<reference evidence="10 11" key="1">
    <citation type="submission" date="2021-06" db="EMBL/GenBank/DDBJ databases">
        <title>Rhodobacteraceae bacterium strain HSP-20.</title>
        <authorList>
            <person name="Chen W.-M."/>
        </authorList>
    </citation>
    <scope>NUCLEOTIDE SEQUENCE [LARGE SCALE GENOMIC DNA]</scope>
    <source>
        <strain evidence="10 11">HSP-20</strain>
    </source>
</reference>
<evidence type="ECO:0000256" key="7">
    <source>
        <dbReference type="SAM" id="Phobius"/>
    </source>
</evidence>
<evidence type="ECO:0000256" key="4">
    <source>
        <dbReference type="ARBA" id="ARBA00022692"/>
    </source>
</evidence>
<gene>
    <name evidence="10" type="ORF">GU927_007355</name>
</gene>
<comment type="caution">
    <text evidence="10">The sequence shown here is derived from an EMBL/GenBank/DDBJ whole genome shotgun (WGS) entry which is preliminary data.</text>
</comment>
<comment type="similarity">
    <text evidence="2">Belongs to the cation diffusion facilitator (CDF) transporter (TC 2.A.4) family.</text>
</comment>
<evidence type="ECO:0000313" key="11">
    <source>
        <dbReference type="Proteomes" id="UP000731907"/>
    </source>
</evidence>
<evidence type="ECO:0000256" key="5">
    <source>
        <dbReference type="ARBA" id="ARBA00022989"/>
    </source>
</evidence>
<accession>A0ABS6J1M6</accession>
<evidence type="ECO:0000256" key="6">
    <source>
        <dbReference type="ARBA" id="ARBA00023136"/>
    </source>
</evidence>
<keyword evidence="11" id="KW-1185">Reference proteome</keyword>
<dbReference type="PANTHER" id="PTHR43840">
    <property type="entry name" value="MITOCHONDRIAL METAL TRANSPORTER 1-RELATED"/>
    <property type="match status" value="1"/>
</dbReference>
<dbReference type="InterPro" id="IPR002524">
    <property type="entry name" value="Cation_efflux"/>
</dbReference>
<name>A0ABS6J1M6_9RHOB</name>
<dbReference type="InterPro" id="IPR050291">
    <property type="entry name" value="CDF_Transporter"/>
</dbReference>
<dbReference type="InterPro" id="IPR027470">
    <property type="entry name" value="Cation_efflux_CTD"/>
</dbReference>
<dbReference type="Gene3D" id="3.30.70.1350">
    <property type="entry name" value="Cation efflux protein, cytoplasmic domain"/>
    <property type="match status" value="1"/>
</dbReference>
<dbReference type="Gene3D" id="1.20.1510.10">
    <property type="entry name" value="Cation efflux protein transmembrane domain"/>
    <property type="match status" value="1"/>
</dbReference>
<evidence type="ECO:0000259" key="8">
    <source>
        <dbReference type="Pfam" id="PF01545"/>
    </source>
</evidence>
<dbReference type="EMBL" id="JAAATX020000004">
    <property type="protein sequence ID" value="MBU9697661.1"/>
    <property type="molecule type" value="Genomic_DNA"/>
</dbReference>
<feature type="transmembrane region" description="Helical" evidence="7">
    <location>
        <begin position="41"/>
        <end position="59"/>
    </location>
</feature>
<dbReference type="NCBIfam" id="TIGR01297">
    <property type="entry name" value="CDF"/>
    <property type="match status" value="1"/>
</dbReference>
<dbReference type="PANTHER" id="PTHR43840:SF15">
    <property type="entry name" value="MITOCHONDRIAL METAL TRANSPORTER 1-RELATED"/>
    <property type="match status" value="1"/>
</dbReference>
<dbReference type="SUPFAM" id="SSF161111">
    <property type="entry name" value="Cation efflux protein transmembrane domain-like"/>
    <property type="match status" value="1"/>
</dbReference>
<dbReference type="InterPro" id="IPR036837">
    <property type="entry name" value="Cation_efflux_CTD_sf"/>
</dbReference>
<keyword evidence="4 7" id="KW-0812">Transmembrane</keyword>
<dbReference type="RefSeq" id="WP_161761705.1">
    <property type="nucleotide sequence ID" value="NZ_JAAATX020000004.1"/>
</dbReference>
<dbReference type="Proteomes" id="UP000731907">
    <property type="component" value="Unassembled WGS sequence"/>
</dbReference>
<feature type="transmembrane region" description="Helical" evidence="7">
    <location>
        <begin position="79"/>
        <end position="97"/>
    </location>
</feature>
<evidence type="ECO:0000256" key="1">
    <source>
        <dbReference type="ARBA" id="ARBA00004141"/>
    </source>
</evidence>
<dbReference type="SUPFAM" id="SSF160240">
    <property type="entry name" value="Cation efflux protein cytoplasmic domain-like"/>
    <property type="match status" value="1"/>
</dbReference>
<feature type="domain" description="Cation efflux protein cytoplasmic" evidence="9">
    <location>
        <begin position="206"/>
        <end position="283"/>
    </location>
</feature>
<dbReference type="Pfam" id="PF16916">
    <property type="entry name" value="ZT_dimer"/>
    <property type="match status" value="1"/>
</dbReference>
<feature type="domain" description="Cation efflux protein transmembrane" evidence="8">
    <location>
        <begin position="10"/>
        <end position="193"/>
    </location>
</feature>
<proteinExistence type="inferred from homology"/>
<evidence type="ECO:0000256" key="2">
    <source>
        <dbReference type="ARBA" id="ARBA00008114"/>
    </source>
</evidence>
<organism evidence="10 11">
    <name type="scientific">Paragemmobacter amnigenus</name>
    <dbReference type="NCBI Taxonomy" id="2852097"/>
    <lineage>
        <taxon>Bacteria</taxon>
        <taxon>Pseudomonadati</taxon>
        <taxon>Pseudomonadota</taxon>
        <taxon>Alphaproteobacteria</taxon>
        <taxon>Rhodobacterales</taxon>
        <taxon>Paracoccaceae</taxon>
        <taxon>Paragemmobacter</taxon>
    </lineage>
</organism>
<feature type="transmembrane region" description="Helical" evidence="7">
    <location>
        <begin position="109"/>
        <end position="129"/>
    </location>
</feature>